<feature type="domain" description="HTH lysR-type" evidence="5">
    <location>
        <begin position="1"/>
        <end position="58"/>
    </location>
</feature>
<dbReference type="InterPro" id="IPR036388">
    <property type="entry name" value="WH-like_DNA-bd_sf"/>
</dbReference>
<dbReference type="SUPFAM" id="SSF46785">
    <property type="entry name" value="Winged helix' DNA-binding domain"/>
    <property type="match status" value="1"/>
</dbReference>
<keyword evidence="4" id="KW-0804">Transcription</keyword>
<dbReference type="InterPro" id="IPR005119">
    <property type="entry name" value="LysR_subst-bd"/>
</dbReference>
<evidence type="ECO:0000256" key="2">
    <source>
        <dbReference type="ARBA" id="ARBA00023015"/>
    </source>
</evidence>
<sequence>MDSQSLTLLVEIIDSGNLSQAARKLKMTRANVSYHLTQLEKAAGVQLVKRTTRRVEPTEIGLRLYEHGRNIHNEMLAAREAITALGQSLQGRVGISVPSGYGQIVMSEWLIEFKRLYPGIVLDVLFENRADNLRDDVDIIVRVIQEPPLSLVARSLGTVRYLACASREYAQTHGLPKTLHALRASPLITAGVTGRQLRLAAYLGAERHEVMLEPTMISEHFPFLRDGILAGLGVGLVPDYVVQDKLASGEVLSTLDEYRLSIFGTHMYLLYLPNRHQTKAVRTCIDFLLAKAQPEEAALAAVQPGP</sequence>
<comment type="caution">
    <text evidence="6">The sequence shown here is derived from an EMBL/GenBank/DDBJ whole genome shotgun (WGS) entry which is preliminary data.</text>
</comment>
<dbReference type="CDD" id="cd08422">
    <property type="entry name" value="PBP2_CrgA_like"/>
    <property type="match status" value="1"/>
</dbReference>
<evidence type="ECO:0000256" key="4">
    <source>
        <dbReference type="ARBA" id="ARBA00023163"/>
    </source>
</evidence>
<accession>A0ABV3ZXP4</accession>
<dbReference type="PROSITE" id="PS50931">
    <property type="entry name" value="HTH_LYSR"/>
    <property type="match status" value="1"/>
</dbReference>
<comment type="similarity">
    <text evidence="1">Belongs to the LysR transcriptional regulatory family.</text>
</comment>
<dbReference type="InterPro" id="IPR000847">
    <property type="entry name" value="LysR_HTH_N"/>
</dbReference>
<keyword evidence="2" id="KW-0805">Transcription regulation</keyword>
<protein>
    <submittedName>
        <fullName evidence="6">LysR family transcriptional regulator</fullName>
    </submittedName>
</protein>
<dbReference type="PANTHER" id="PTHR30537">
    <property type="entry name" value="HTH-TYPE TRANSCRIPTIONAL REGULATOR"/>
    <property type="match status" value="1"/>
</dbReference>
<evidence type="ECO:0000256" key="1">
    <source>
        <dbReference type="ARBA" id="ARBA00009437"/>
    </source>
</evidence>
<evidence type="ECO:0000259" key="5">
    <source>
        <dbReference type="PROSITE" id="PS50931"/>
    </source>
</evidence>
<proteinExistence type="inferred from homology"/>
<evidence type="ECO:0000313" key="6">
    <source>
        <dbReference type="EMBL" id="MEX8193674.1"/>
    </source>
</evidence>
<dbReference type="Proteomes" id="UP001561046">
    <property type="component" value="Unassembled WGS sequence"/>
</dbReference>
<dbReference type="RefSeq" id="WP_369338871.1">
    <property type="nucleotide sequence ID" value="NZ_JBFYGN010000013.1"/>
</dbReference>
<evidence type="ECO:0000313" key="7">
    <source>
        <dbReference type="Proteomes" id="UP001561046"/>
    </source>
</evidence>
<dbReference type="SUPFAM" id="SSF53850">
    <property type="entry name" value="Periplasmic binding protein-like II"/>
    <property type="match status" value="1"/>
</dbReference>
<name>A0ABV3ZXP4_9BURK</name>
<gene>
    <name evidence="6" type="ORF">AB6724_12590</name>
</gene>
<dbReference type="InterPro" id="IPR058163">
    <property type="entry name" value="LysR-type_TF_proteobact-type"/>
</dbReference>
<dbReference type="PANTHER" id="PTHR30537:SF5">
    <property type="entry name" value="HTH-TYPE TRANSCRIPTIONAL ACTIVATOR TTDR-RELATED"/>
    <property type="match status" value="1"/>
</dbReference>
<reference evidence="6 7" key="1">
    <citation type="journal article" date="2013" name="Int. J. Syst. Evol. Microbiol.">
        <title>Comamonas guangdongensis sp. nov., isolated from subterranean forest sediment, and emended description of the genus Comamonas.</title>
        <authorList>
            <person name="Zhang J."/>
            <person name="Wang Y."/>
            <person name="Zhou S."/>
            <person name="Wu C."/>
            <person name="He J."/>
            <person name="Li F."/>
        </authorList>
    </citation>
    <scope>NUCLEOTIDE SEQUENCE [LARGE SCALE GENOMIC DNA]</scope>
    <source>
        <strain evidence="6 7">CCTCC AB2011133</strain>
    </source>
</reference>
<dbReference type="InterPro" id="IPR036390">
    <property type="entry name" value="WH_DNA-bd_sf"/>
</dbReference>
<organism evidence="6 7">
    <name type="scientific">Comamonas guangdongensis</name>
    <dbReference type="NCBI Taxonomy" id="510515"/>
    <lineage>
        <taxon>Bacteria</taxon>
        <taxon>Pseudomonadati</taxon>
        <taxon>Pseudomonadota</taxon>
        <taxon>Betaproteobacteria</taxon>
        <taxon>Burkholderiales</taxon>
        <taxon>Comamonadaceae</taxon>
        <taxon>Comamonas</taxon>
    </lineage>
</organism>
<keyword evidence="3" id="KW-0238">DNA-binding</keyword>
<dbReference type="Pfam" id="PF00126">
    <property type="entry name" value="HTH_1"/>
    <property type="match status" value="1"/>
</dbReference>
<keyword evidence="7" id="KW-1185">Reference proteome</keyword>
<dbReference type="Gene3D" id="1.10.10.10">
    <property type="entry name" value="Winged helix-like DNA-binding domain superfamily/Winged helix DNA-binding domain"/>
    <property type="match status" value="1"/>
</dbReference>
<dbReference type="EMBL" id="JBFYGN010000013">
    <property type="protein sequence ID" value="MEX8193674.1"/>
    <property type="molecule type" value="Genomic_DNA"/>
</dbReference>
<evidence type="ECO:0000256" key="3">
    <source>
        <dbReference type="ARBA" id="ARBA00023125"/>
    </source>
</evidence>
<dbReference type="Pfam" id="PF03466">
    <property type="entry name" value="LysR_substrate"/>
    <property type="match status" value="1"/>
</dbReference>
<dbReference type="Gene3D" id="3.40.190.290">
    <property type="match status" value="1"/>
</dbReference>